<dbReference type="Gene3D" id="2.115.10.20">
    <property type="entry name" value="Glycosyl hydrolase domain, family 43"/>
    <property type="match status" value="2"/>
</dbReference>
<proteinExistence type="predicted"/>
<dbReference type="InterPro" id="IPR003961">
    <property type="entry name" value="FN3_dom"/>
</dbReference>
<keyword evidence="3" id="KW-0119">Carbohydrate metabolism</keyword>
<sequence>MTHIQGRRARRSAIAFAAAGGLAATLISAPPALADDGPQPFVHYPLTETEGTVAQNAAGDGLDGEIRGGAELLGDQGIRFNGTDADVRLPNDIMAGLDEITVSLDVLVDDSQQGNYFIVGLGNQATGTPGGGDGYLFLTGNPATRGVISLDHWNAEHNARSDAPLVRGVWQTLTYTVGDGASHLYLDGELIAENTDTAATPGEIGGGVSTHNYLARSNYAADRLFTGQLRDFRLYDQALTAEQVQELAPSDADRLADAVAVLDLGDLSALTSNLPLPTQGASGTQIVWASSDDSVIAPDGTVTRPAAGSDDASVTLTATLTRGEASDQKTFDATVVALPTTARTLDDAYNALDVVNIDDVRGNLTLPSTVPGAPADLDITWQSDDASVVAEDGIVTRQSEDAEVGLTATISYAGETRTKSFTARVLAAVELDEFEGYVFSYFTGNSWDGEKIYFAASEGNDALNWQYLNDQQPILESSEGTTGLRDPFIIRSPEGDRFYLIATDLSTPGVNHDWNYMQRHGSQYLEIWESTDLVNWSDQRHVKVSPDNAGNTWAPEAFYDDEIGEYVVFWASKLYPENDPGHATNTYNRMMYATTRDFVNFSEAQVWQDTPPHSRIDTTVIKDGDTYHRFTKEEGGSNDILQEQSTSLLAATDEWEFVTNGIGANAGTRAIEGPTIFQANPADVNGGGKYYLFVDEYGGRFYIPLVSDSLDDPDWQVPAEFNLPGAPRHGTVMPVTKEEHERLLEAWGPEEEEPVDPVDPTDVELRAHLPLGEDVTDTVGDFDGTISGNATFDDGLTLTGGTSGPYVELPAELFTADEKMTISSWIRRDAGNGNSAALTFGSRVTSGYPPHYWILNPANPDGFVKSVMTNGTSADSPWSTEVGATNAATSRTANGLRGAWAQYTTVIDETSITTYVNGQPVGAPVAKSMLVSEFSGDMVAYLGRSPYPADTRYAAAFRDLRVFTGAMDEDAAEQLFLDDVQAPPASASDAEVSETNGRVAVSWTAPASAGYAPIEGYRVVLDGPERYEESVESGVTTVDFGAVAEGDYTVTITAYNLVGDGPAYDAGTVSAIVTMSPAEEDLSLVEIFGADDIRGNITLPAAGPLNGEPIEWNATPAGIITTDDDGETLAGVVTRGDEDVEVTLTATSGDAEREYTVIVKAATELDEFASYFFSYFTGEGGPTPPGGEAIRFSLSEGADALTWGNLNDGNVVLESTMGTEGLRDPFIMRSPDGDRFYLIATDLNTAAGTDFGRDQREGSLYLEIWESNDLVNWSEQRHVKVSDELAGNTWAPEAFWDESIGAYLVFWASNLYDTPEIEGRDNFQNYNRMMYSVTRDFVNFTEPEIWIDSKRGTGRGTIDSSVIKEDDTYFRFTKDEADMTIYLEQSNHLRATVEHEGIADPFETTDDPNEWSLVSDKIGVGQQYVNPTGNTSTFTQGEGPTIFPAIGDPDRWYLFVDQPGYHGGAGYAAMTSTDRGKTWEVLDSSRLPQSPRHGTVMPITREENDRVLEAYQADRLVTAVESFEIEISDADESVDLPETALATINNEQVAVGVVWEEFDHSGLASGESLEVRGWLENAAATPAIATIVHVGDDGQDVDADATAAAGSDEGADADASDADASAAGSDEGADADASAAGSDEGADADASAAGSDEGADADASAAGSDEGADADASAAGSDEGADADASAAGSDEGADADASAAGSDEGADADASAAGSDEGADADASAAGSDEGADADASAAGSDQDAQADASGSDGDQRELELTAEAGTVVAGGELSITLTGLLEGDEVVFELHSDPIELARLTADENGTISAALKIPANTPAGEHTLVAITPYGTLELPVTIEAAPAADSDGGANPVAPGNDDDDLAPTGGFPATQVGLIALAAMLLGGAGLLGVRSLRRQRA</sequence>
<evidence type="ECO:0000313" key="8">
    <source>
        <dbReference type="EMBL" id="MBP2436306.1"/>
    </source>
</evidence>
<keyword evidence="5" id="KW-0472">Membrane</keyword>
<keyword evidence="3" id="KW-0624">Polysaccharide degradation</keyword>
<dbReference type="EMBL" id="JAGIOL010000001">
    <property type="protein sequence ID" value="MBP2436306.1"/>
    <property type="molecule type" value="Genomic_DNA"/>
</dbReference>
<feature type="chain" id="PRO_5047053684" evidence="6">
    <location>
        <begin position="35"/>
        <end position="1903"/>
    </location>
</feature>
<keyword evidence="6" id="KW-0732">Signal</keyword>
<dbReference type="PANTHER" id="PTHR43301">
    <property type="entry name" value="ARABINAN ENDO-1,5-ALPHA-L-ARABINOSIDASE"/>
    <property type="match status" value="1"/>
</dbReference>
<keyword evidence="2" id="KW-0326">Glycosidase</keyword>
<feature type="domain" description="Fibronectin type-III" evidence="7">
    <location>
        <begin position="983"/>
        <end position="1077"/>
    </location>
</feature>
<keyword evidence="5" id="KW-1133">Transmembrane helix</keyword>
<dbReference type="PROSITE" id="PS51318">
    <property type="entry name" value="TAT"/>
    <property type="match status" value="1"/>
</dbReference>
<dbReference type="CDD" id="cd00063">
    <property type="entry name" value="FN3"/>
    <property type="match status" value="1"/>
</dbReference>
<evidence type="ECO:0000313" key="9">
    <source>
        <dbReference type="Proteomes" id="UP001519362"/>
    </source>
</evidence>
<evidence type="ECO:0000256" key="1">
    <source>
        <dbReference type="ARBA" id="ARBA00022801"/>
    </source>
</evidence>
<feature type="transmembrane region" description="Helical" evidence="5">
    <location>
        <begin position="1877"/>
        <end position="1895"/>
    </location>
</feature>
<dbReference type="InterPro" id="IPR023296">
    <property type="entry name" value="Glyco_hydro_beta-prop_sf"/>
</dbReference>
<dbReference type="PROSITE" id="PS50853">
    <property type="entry name" value="FN3"/>
    <property type="match status" value="1"/>
</dbReference>
<keyword evidence="9" id="KW-1185">Reference proteome</keyword>
<evidence type="ECO:0000256" key="6">
    <source>
        <dbReference type="SAM" id="SignalP"/>
    </source>
</evidence>
<evidence type="ECO:0000256" key="5">
    <source>
        <dbReference type="SAM" id="Phobius"/>
    </source>
</evidence>
<dbReference type="Proteomes" id="UP001519362">
    <property type="component" value="Unassembled WGS sequence"/>
</dbReference>
<dbReference type="GO" id="GO:0016787">
    <property type="term" value="F:hydrolase activity"/>
    <property type="evidence" value="ECO:0007669"/>
    <property type="project" value="UniProtKB-KW"/>
</dbReference>
<evidence type="ECO:0000259" key="7">
    <source>
        <dbReference type="PROSITE" id="PS50853"/>
    </source>
</evidence>
<gene>
    <name evidence="8" type="ORF">JOF34_000892</name>
</gene>
<keyword evidence="1 8" id="KW-0378">Hydrolase</keyword>
<evidence type="ECO:0000256" key="3">
    <source>
        <dbReference type="ARBA" id="ARBA00023326"/>
    </source>
</evidence>
<dbReference type="InterPro" id="IPR050727">
    <property type="entry name" value="GH43_arabinanases"/>
</dbReference>
<dbReference type="PANTHER" id="PTHR43301:SF3">
    <property type="entry name" value="ARABINAN ENDO-1,5-ALPHA-L-ARABINOSIDASE A-RELATED"/>
    <property type="match status" value="1"/>
</dbReference>
<feature type="region of interest" description="Disordered" evidence="4">
    <location>
        <begin position="1598"/>
        <end position="1757"/>
    </location>
</feature>
<dbReference type="SMART" id="SM00060">
    <property type="entry name" value="FN3"/>
    <property type="match status" value="1"/>
</dbReference>
<dbReference type="RefSeq" id="WP_165136724.1">
    <property type="nucleotide sequence ID" value="NZ_CP049253.1"/>
</dbReference>
<comment type="caution">
    <text evidence="8">The sequence shown here is derived from an EMBL/GenBank/DDBJ whole genome shotgun (WGS) entry which is preliminary data.</text>
</comment>
<dbReference type="Gene3D" id="2.60.120.200">
    <property type="match status" value="2"/>
</dbReference>
<dbReference type="SUPFAM" id="SSF49899">
    <property type="entry name" value="Concanavalin A-like lectins/glucanases"/>
    <property type="match status" value="2"/>
</dbReference>
<feature type="compositionally biased region" description="Low complexity" evidence="4">
    <location>
        <begin position="1618"/>
        <end position="1754"/>
    </location>
</feature>
<protein>
    <submittedName>
        <fullName evidence="8">Sucrose-6-phosphate hydrolase SacC (GH32 family)</fullName>
    </submittedName>
</protein>
<dbReference type="InterPro" id="IPR006311">
    <property type="entry name" value="TAT_signal"/>
</dbReference>
<feature type="region of interest" description="Disordered" evidence="4">
    <location>
        <begin position="1848"/>
        <end position="1870"/>
    </location>
</feature>
<name>A0ABS4ZII9_9MICO</name>
<accession>A0ABS4ZII9</accession>
<dbReference type="InterPro" id="IPR046780">
    <property type="entry name" value="aBig_2"/>
</dbReference>
<dbReference type="Gene3D" id="2.60.40.10">
    <property type="entry name" value="Immunoglobulins"/>
    <property type="match status" value="1"/>
</dbReference>
<organism evidence="8 9">
    <name type="scientific">Microbacterium amylolyticum</name>
    <dbReference type="NCBI Taxonomy" id="936337"/>
    <lineage>
        <taxon>Bacteria</taxon>
        <taxon>Bacillati</taxon>
        <taxon>Actinomycetota</taxon>
        <taxon>Actinomycetes</taxon>
        <taxon>Micrococcales</taxon>
        <taxon>Microbacteriaceae</taxon>
        <taxon>Microbacterium</taxon>
    </lineage>
</organism>
<dbReference type="InterPro" id="IPR013320">
    <property type="entry name" value="ConA-like_dom_sf"/>
</dbReference>
<dbReference type="SUPFAM" id="SSF75005">
    <property type="entry name" value="Arabinanase/levansucrase/invertase"/>
    <property type="match status" value="2"/>
</dbReference>
<dbReference type="Pfam" id="PF13385">
    <property type="entry name" value="Laminin_G_3"/>
    <property type="match status" value="2"/>
</dbReference>
<dbReference type="Pfam" id="PF20578">
    <property type="entry name" value="aBig_2"/>
    <property type="match status" value="2"/>
</dbReference>
<keyword evidence="5" id="KW-0812">Transmembrane</keyword>
<evidence type="ECO:0000256" key="2">
    <source>
        <dbReference type="ARBA" id="ARBA00023295"/>
    </source>
</evidence>
<dbReference type="InterPro" id="IPR036116">
    <property type="entry name" value="FN3_sf"/>
</dbReference>
<dbReference type="InterPro" id="IPR013783">
    <property type="entry name" value="Ig-like_fold"/>
</dbReference>
<dbReference type="CDD" id="cd08983">
    <property type="entry name" value="GH43_Bt3655-like"/>
    <property type="match status" value="2"/>
</dbReference>
<feature type="signal peptide" evidence="6">
    <location>
        <begin position="1"/>
        <end position="34"/>
    </location>
</feature>
<evidence type="ECO:0000256" key="4">
    <source>
        <dbReference type="SAM" id="MobiDB-lite"/>
    </source>
</evidence>
<dbReference type="SUPFAM" id="SSF49265">
    <property type="entry name" value="Fibronectin type III"/>
    <property type="match status" value="1"/>
</dbReference>
<reference evidence="8 9" key="1">
    <citation type="submission" date="2021-03" db="EMBL/GenBank/DDBJ databases">
        <title>Sequencing the genomes of 1000 actinobacteria strains.</title>
        <authorList>
            <person name="Klenk H.-P."/>
        </authorList>
    </citation>
    <scope>NUCLEOTIDE SEQUENCE [LARGE SCALE GENOMIC DNA]</scope>
    <source>
        <strain evidence="8 9">DSM 24221</strain>
    </source>
</reference>